<gene>
    <name evidence="1" type="ORF">QBD33_19465</name>
</gene>
<name>A0AA95FZY9_KLUIN</name>
<dbReference type="GO" id="GO:0006400">
    <property type="term" value="P:tRNA modification"/>
    <property type="evidence" value="ECO:0007669"/>
    <property type="project" value="InterPro"/>
</dbReference>
<dbReference type="InterPro" id="IPR012347">
    <property type="entry name" value="Ferritin-like"/>
</dbReference>
<dbReference type="PANTHER" id="PTHR42637:SF1">
    <property type="entry name" value="TRNA 2-(METHYLSULFANYL)-N(6)-ISOPENTENYLADENOSINE(37) HYDROXYLASE"/>
    <property type="match status" value="1"/>
</dbReference>
<evidence type="ECO:0000313" key="1">
    <source>
        <dbReference type="EMBL" id="WGL55762.1"/>
    </source>
</evidence>
<dbReference type="PANTHER" id="PTHR42637">
    <property type="entry name" value="TRNA-(MS[2]IO[6]A)-HYDROXYLASE"/>
    <property type="match status" value="1"/>
</dbReference>
<dbReference type="GO" id="GO:0045301">
    <property type="term" value="F:tRNA 2-(methylsulfanyl)-N(6)-isopentenyladenosine(37) hydroxylase activity"/>
    <property type="evidence" value="ECO:0007669"/>
    <property type="project" value="InterPro"/>
</dbReference>
<organism evidence="1 2">
    <name type="scientific">Kluyvera intermedia</name>
    <name type="common">Enterobacter intermedius</name>
    <dbReference type="NCBI Taxonomy" id="61648"/>
    <lineage>
        <taxon>Bacteria</taxon>
        <taxon>Pseudomonadati</taxon>
        <taxon>Pseudomonadota</taxon>
        <taxon>Gammaproteobacteria</taxon>
        <taxon>Enterobacterales</taxon>
        <taxon>Enterobacteriaceae</taxon>
        <taxon>Kluyvera</taxon>
    </lineage>
</organism>
<dbReference type="RefSeq" id="WP_280556547.1">
    <property type="nucleotide sequence ID" value="NZ_CP123488.1"/>
</dbReference>
<dbReference type="NCBIfam" id="NF047790">
    <property type="entry name" value="tRNAmsioHdxaseMiaE"/>
    <property type="match status" value="1"/>
</dbReference>
<dbReference type="InterPro" id="IPR010386">
    <property type="entry name" value="tRNA-Hydrxlase_MiaE"/>
</dbReference>
<dbReference type="Pfam" id="PF06175">
    <property type="entry name" value="MiaE"/>
    <property type="match status" value="1"/>
</dbReference>
<dbReference type="InterPro" id="IPR009078">
    <property type="entry name" value="Ferritin-like_SF"/>
</dbReference>
<dbReference type="Proteomes" id="UP001177527">
    <property type="component" value="Chromosome"/>
</dbReference>
<dbReference type="SUPFAM" id="SSF47240">
    <property type="entry name" value="Ferritin-like"/>
    <property type="match status" value="1"/>
</dbReference>
<evidence type="ECO:0000313" key="2">
    <source>
        <dbReference type="Proteomes" id="UP001177527"/>
    </source>
</evidence>
<reference evidence="1" key="1">
    <citation type="submission" date="2023-04" db="EMBL/GenBank/DDBJ databases">
        <title>APH(3)-Id, a novel chromosomal aminoglycoside phosphotransferase, identified from an environmental isolate of Kluyvera intermedia DW18.</title>
        <authorList>
            <person name="Sha Y."/>
        </authorList>
    </citation>
    <scope>NUCLEOTIDE SEQUENCE</scope>
    <source>
        <strain evidence="1">DW18</strain>
    </source>
</reference>
<protein>
    <submittedName>
        <fullName evidence="1">tRNA isopentenyl-2-thiomethyl-A-37 hydroxylase MiaE</fullName>
    </submittedName>
</protein>
<dbReference type="AlphaFoldDB" id="A0AA95FZY9"/>
<sequence>MDYPQIFSPIYSFLHCKTPDKWLDEARLPENLPLLLTDHLVCELKAAQTAMFLVRKYVAGKDGAQALLDWLKPYEAFAFREGEVPDFALLNKQINKSVMPKTDDPWGLKLIDSMVLLMKEELHHFWQVWEAMQRRNIPYVKITASRYAKGMLKEVRTHEPLTLIDKLICGAYIEARSCERFSALAPYLDDDLRTFYLSLLRSEARHYQDYLTLAQQVADDDISDRVRFFGEVEALLITTPDDEFRFHSGVPVSHLSGFQSFHKPVL</sequence>
<proteinExistence type="predicted"/>
<accession>A0AA95FZY9</accession>
<dbReference type="Gene3D" id="1.20.1260.10">
    <property type="match status" value="1"/>
</dbReference>
<dbReference type="EMBL" id="CP123488">
    <property type="protein sequence ID" value="WGL55762.1"/>
    <property type="molecule type" value="Genomic_DNA"/>
</dbReference>
<dbReference type="PIRSF" id="PIRSF020736">
    <property type="entry name" value="MiaE"/>
    <property type="match status" value="1"/>
</dbReference>